<dbReference type="Proteomes" id="UP000265703">
    <property type="component" value="Unassembled WGS sequence"/>
</dbReference>
<evidence type="ECO:0008006" key="5">
    <source>
        <dbReference type="Google" id="ProtNLM"/>
    </source>
</evidence>
<comment type="caution">
    <text evidence="3">The sequence shown here is derived from an EMBL/GenBank/DDBJ whole genome shotgun (WGS) entry which is preliminary data.</text>
</comment>
<dbReference type="InterPro" id="IPR000210">
    <property type="entry name" value="BTB/POZ_dom"/>
</dbReference>
<dbReference type="CDD" id="cd18186">
    <property type="entry name" value="BTB_POZ_ZBTB_KLHL-like"/>
    <property type="match status" value="1"/>
</dbReference>
<evidence type="ECO:0000313" key="4">
    <source>
        <dbReference type="Proteomes" id="UP000265703"/>
    </source>
</evidence>
<dbReference type="SUPFAM" id="SSF54695">
    <property type="entry name" value="POZ domain"/>
    <property type="match status" value="1"/>
</dbReference>
<sequence>MTADLTSSLFRDFKKLHMTVEDDDDCDVILKVEKSCFKAHSIILKARSEYLQNLINNENDVSRRLSMILKRNITVEISNISPNVFKICLNYIYTGELSLKEYDNEIIFDLIIAADKLTLIDMVDYIQNHYIEKPSWVKQNFIKVYQTSLNHQNFKKLQTYCKKLIKQDPALIFNSKNLPTLEKNLLLDLIKRDDLSLREIIIWRGLVSWIIEQGTPLTRENIVNWKDSHFTEFERRIKDFIPHIRFFNIPSIEYYDDVHPFKKALPPKLIGQLEEYYLRKTSPPSNALPPRKLVDSTIINEMQIRQLSRWIDGYDNVCDNNCLESKINFILLARGSRNGMTREIFHSLCDDKGPTLILAKVDKTNDIIGGYNPSSWSKSNKWIETTESFIFSFKSPYGNSNNIILSRIINPIAAIWDGDCKYDIGFSTDLQIFNGEYKCENYKKRIMNYDNFKITDYEVFHIKK</sequence>
<dbReference type="InterPro" id="IPR006571">
    <property type="entry name" value="TLDc_dom"/>
</dbReference>
<organism evidence="3 4">
    <name type="scientific">Glomus cerebriforme</name>
    <dbReference type="NCBI Taxonomy" id="658196"/>
    <lineage>
        <taxon>Eukaryota</taxon>
        <taxon>Fungi</taxon>
        <taxon>Fungi incertae sedis</taxon>
        <taxon>Mucoromycota</taxon>
        <taxon>Glomeromycotina</taxon>
        <taxon>Glomeromycetes</taxon>
        <taxon>Glomerales</taxon>
        <taxon>Glomeraceae</taxon>
        <taxon>Glomus</taxon>
    </lineage>
</organism>
<feature type="domain" description="TLDc" evidence="2">
    <location>
        <begin position="297"/>
        <end position="463"/>
    </location>
</feature>
<dbReference type="EMBL" id="QKYT01000036">
    <property type="protein sequence ID" value="RIA96968.1"/>
    <property type="molecule type" value="Genomic_DNA"/>
</dbReference>
<dbReference type="GO" id="GO:0005737">
    <property type="term" value="C:cytoplasm"/>
    <property type="evidence" value="ECO:0007669"/>
    <property type="project" value="TreeGrafter"/>
</dbReference>
<evidence type="ECO:0000313" key="3">
    <source>
        <dbReference type="EMBL" id="RIA96968.1"/>
    </source>
</evidence>
<dbReference type="PROSITE" id="PS50097">
    <property type="entry name" value="BTB"/>
    <property type="match status" value="1"/>
</dbReference>
<gene>
    <name evidence="3" type="ORF">C1645_871655</name>
</gene>
<dbReference type="InterPro" id="IPR011333">
    <property type="entry name" value="SKP1/BTB/POZ_sf"/>
</dbReference>
<dbReference type="InterPro" id="IPR052407">
    <property type="entry name" value="BTB_POZ_domain_cont_9"/>
</dbReference>
<accession>A0A397TFR9</accession>
<dbReference type="Gene3D" id="3.30.710.10">
    <property type="entry name" value="Potassium Channel Kv1.1, Chain A"/>
    <property type="match status" value="1"/>
</dbReference>
<evidence type="ECO:0000259" key="2">
    <source>
        <dbReference type="PROSITE" id="PS51886"/>
    </source>
</evidence>
<evidence type="ECO:0000259" key="1">
    <source>
        <dbReference type="PROSITE" id="PS50097"/>
    </source>
</evidence>
<name>A0A397TFR9_9GLOM</name>
<feature type="domain" description="BTB" evidence="1">
    <location>
        <begin position="26"/>
        <end position="101"/>
    </location>
</feature>
<dbReference type="Pfam" id="PF00651">
    <property type="entry name" value="BTB"/>
    <property type="match status" value="1"/>
</dbReference>
<protein>
    <recommendedName>
        <fullName evidence="5">BTB/POZ domain-containing protein</fullName>
    </recommendedName>
</protein>
<dbReference type="OrthoDB" id="2160519at2759"/>
<dbReference type="PROSITE" id="PS51886">
    <property type="entry name" value="TLDC"/>
    <property type="match status" value="1"/>
</dbReference>
<keyword evidence="4" id="KW-1185">Reference proteome</keyword>
<dbReference type="PANTHER" id="PTHR46306:SF1">
    <property type="entry name" value="BTB_POZ DOMAIN-CONTAINING PROTEIN 9"/>
    <property type="match status" value="1"/>
</dbReference>
<dbReference type="Pfam" id="PF07534">
    <property type="entry name" value="TLD"/>
    <property type="match status" value="1"/>
</dbReference>
<proteinExistence type="predicted"/>
<dbReference type="AlphaFoldDB" id="A0A397TFR9"/>
<dbReference type="Pfam" id="PF07707">
    <property type="entry name" value="BACK"/>
    <property type="match status" value="1"/>
</dbReference>
<dbReference type="PANTHER" id="PTHR46306">
    <property type="entry name" value="BTB/POZ DOMAIN-CONTAINING PROTEIN 9"/>
    <property type="match status" value="1"/>
</dbReference>
<dbReference type="SMART" id="SM00225">
    <property type="entry name" value="BTB"/>
    <property type="match status" value="1"/>
</dbReference>
<dbReference type="InterPro" id="IPR011705">
    <property type="entry name" value="BACK"/>
</dbReference>
<reference evidence="3 4" key="1">
    <citation type="submission" date="2018-06" db="EMBL/GenBank/DDBJ databases">
        <title>Comparative genomics reveals the genomic features of Rhizophagus irregularis, R. cerebriforme, R. diaphanum and Gigaspora rosea, and their symbiotic lifestyle signature.</title>
        <authorList>
            <person name="Morin E."/>
            <person name="San Clemente H."/>
            <person name="Chen E.C.H."/>
            <person name="De La Providencia I."/>
            <person name="Hainaut M."/>
            <person name="Kuo A."/>
            <person name="Kohler A."/>
            <person name="Murat C."/>
            <person name="Tang N."/>
            <person name="Roy S."/>
            <person name="Loubradou J."/>
            <person name="Henrissat B."/>
            <person name="Grigoriev I.V."/>
            <person name="Corradi N."/>
            <person name="Roux C."/>
            <person name="Martin F.M."/>
        </authorList>
    </citation>
    <scope>NUCLEOTIDE SEQUENCE [LARGE SCALE GENOMIC DNA]</scope>
    <source>
        <strain evidence="3 4">DAOM 227022</strain>
    </source>
</reference>
<dbReference type="Gene3D" id="1.25.40.420">
    <property type="match status" value="1"/>
</dbReference>